<sequence length="157" mass="17168">MHTTGKIEPLPDVSPLSPITIHPVENGLILEAGQKRRVFEVGPGRRAEAVRDLLRAVQTALSDHPCIGVVEARIEVRDGQTDQVATTAMLDDMLDTDDAARRLGVSKRTMETMRAKGTGPAYHEIGGSIRYLLGDVEAWRRLHRVTTHGGQDRGDVA</sequence>
<dbReference type="EMBL" id="CP133659">
    <property type="protein sequence ID" value="WMW64361.1"/>
    <property type="molecule type" value="Genomic_DNA"/>
</dbReference>
<evidence type="ECO:0000313" key="3">
    <source>
        <dbReference type="Proteomes" id="UP001180616"/>
    </source>
</evidence>
<dbReference type="InterPro" id="IPR009061">
    <property type="entry name" value="DNA-bd_dom_put_sf"/>
</dbReference>
<dbReference type="RefSeq" id="WP_309540454.1">
    <property type="nucleotide sequence ID" value="NZ_CP133659.1"/>
</dbReference>
<reference evidence="2" key="1">
    <citation type="submission" date="2023-09" db="EMBL/GenBank/DDBJ databases">
        <authorList>
            <consortium name="CW5 consortium"/>
            <person name="Lu C.-W."/>
        </authorList>
    </citation>
    <scope>NUCLEOTIDE SEQUENCE</scope>
    <source>
        <strain evidence="2">KPS</strain>
    </source>
</reference>
<proteinExistence type="predicted"/>
<keyword evidence="3" id="KW-1185">Reference proteome</keyword>
<name>A0ABY9QXU5_9BACT</name>
<dbReference type="InterPro" id="IPR041657">
    <property type="entry name" value="HTH_17"/>
</dbReference>
<dbReference type="SUPFAM" id="SSF46955">
    <property type="entry name" value="Putative DNA-binding domain"/>
    <property type="match status" value="1"/>
</dbReference>
<gene>
    <name evidence="2" type="ORF">KPS_002373</name>
</gene>
<evidence type="ECO:0000259" key="1">
    <source>
        <dbReference type="Pfam" id="PF12728"/>
    </source>
</evidence>
<organism evidence="2 3">
    <name type="scientific">Nitratidesulfovibrio liaohensis</name>
    <dbReference type="NCBI Taxonomy" id="2604158"/>
    <lineage>
        <taxon>Bacteria</taxon>
        <taxon>Pseudomonadati</taxon>
        <taxon>Thermodesulfobacteriota</taxon>
        <taxon>Desulfovibrionia</taxon>
        <taxon>Desulfovibrionales</taxon>
        <taxon>Desulfovibrionaceae</taxon>
        <taxon>Nitratidesulfovibrio</taxon>
    </lineage>
</organism>
<dbReference type="Proteomes" id="UP001180616">
    <property type="component" value="Chromosome"/>
</dbReference>
<accession>A0ABY9QXU5</accession>
<evidence type="ECO:0000313" key="2">
    <source>
        <dbReference type="EMBL" id="WMW64361.1"/>
    </source>
</evidence>
<dbReference type="Pfam" id="PF12728">
    <property type="entry name" value="HTH_17"/>
    <property type="match status" value="1"/>
</dbReference>
<protein>
    <submittedName>
        <fullName evidence="2">Helix-turn-helix domain-containing protein</fullName>
    </submittedName>
</protein>
<feature type="domain" description="Helix-turn-helix" evidence="1">
    <location>
        <begin position="93"/>
        <end position="140"/>
    </location>
</feature>